<evidence type="ECO:0000313" key="3">
    <source>
        <dbReference type="Proteomes" id="UP000230066"/>
    </source>
</evidence>
<proteinExistence type="predicted"/>
<dbReference type="AlphaFoldDB" id="A0A4E0RGJ8"/>
<feature type="signal peptide" evidence="1">
    <location>
        <begin position="1"/>
        <end position="23"/>
    </location>
</feature>
<evidence type="ECO:0000313" key="2">
    <source>
        <dbReference type="EMBL" id="THD25274.1"/>
    </source>
</evidence>
<dbReference type="Proteomes" id="UP000230066">
    <property type="component" value="Unassembled WGS sequence"/>
</dbReference>
<sequence>MLSLGHTTFVSLFVLLLCQIANGLRFDDVYESPYEAELEAVPSKRVYTQQWIMELQRIKHLKDNARRMLLGSHLRSHRPTESEN</sequence>
<comment type="caution">
    <text evidence="2">The sequence shown here is derived from an EMBL/GenBank/DDBJ whole genome shotgun (WGS) entry which is preliminary data.</text>
</comment>
<organism evidence="2 3">
    <name type="scientific">Fasciola hepatica</name>
    <name type="common">Liver fluke</name>
    <dbReference type="NCBI Taxonomy" id="6192"/>
    <lineage>
        <taxon>Eukaryota</taxon>
        <taxon>Metazoa</taxon>
        <taxon>Spiralia</taxon>
        <taxon>Lophotrochozoa</taxon>
        <taxon>Platyhelminthes</taxon>
        <taxon>Trematoda</taxon>
        <taxon>Digenea</taxon>
        <taxon>Plagiorchiida</taxon>
        <taxon>Echinostomata</taxon>
        <taxon>Echinostomatoidea</taxon>
        <taxon>Fasciolidae</taxon>
        <taxon>Fasciola</taxon>
    </lineage>
</organism>
<dbReference type="EMBL" id="JXXN02001212">
    <property type="protein sequence ID" value="THD25274.1"/>
    <property type="molecule type" value="Genomic_DNA"/>
</dbReference>
<keyword evidence="3" id="KW-1185">Reference proteome</keyword>
<protein>
    <submittedName>
        <fullName evidence="2">Uncharacterized protein</fullName>
    </submittedName>
</protein>
<gene>
    <name evidence="2" type="ORF">D915_004029</name>
</gene>
<accession>A0A4E0RGJ8</accession>
<evidence type="ECO:0000256" key="1">
    <source>
        <dbReference type="SAM" id="SignalP"/>
    </source>
</evidence>
<name>A0A4E0RGJ8_FASHE</name>
<feature type="chain" id="PRO_5020020878" evidence="1">
    <location>
        <begin position="24"/>
        <end position="84"/>
    </location>
</feature>
<reference evidence="2" key="1">
    <citation type="submission" date="2019-03" db="EMBL/GenBank/DDBJ databases">
        <title>Improved annotation for the trematode Fasciola hepatica.</title>
        <authorList>
            <person name="Choi Y.-J."/>
            <person name="Martin J."/>
            <person name="Mitreva M."/>
        </authorList>
    </citation>
    <scope>NUCLEOTIDE SEQUENCE [LARGE SCALE GENOMIC DNA]</scope>
</reference>
<keyword evidence="1" id="KW-0732">Signal</keyword>